<reference evidence="3" key="1">
    <citation type="submission" date="2021-10" db="EMBL/GenBank/DDBJ databases">
        <title>Tropical sea cucumber genome reveals ecological adaptation and Cuvierian tubules defense mechanism.</title>
        <authorList>
            <person name="Chen T."/>
        </authorList>
    </citation>
    <scope>NUCLEOTIDE SEQUENCE</scope>
    <source>
        <strain evidence="3">Nanhai2018</strain>
        <tissue evidence="3">Muscle</tissue>
    </source>
</reference>
<evidence type="ECO:0000313" key="4">
    <source>
        <dbReference type="Proteomes" id="UP001152320"/>
    </source>
</evidence>
<dbReference type="InterPro" id="IPR020588">
    <property type="entry name" value="RecA_ATP-bd"/>
</dbReference>
<dbReference type="InterPro" id="IPR030547">
    <property type="entry name" value="XRCC2"/>
</dbReference>
<accession>A0A9Q1BH76</accession>
<dbReference type="AlphaFoldDB" id="A0A9Q1BH76"/>
<dbReference type="GO" id="GO:0000400">
    <property type="term" value="F:four-way junction DNA binding"/>
    <property type="evidence" value="ECO:0007669"/>
    <property type="project" value="TreeGrafter"/>
</dbReference>
<dbReference type="Proteomes" id="UP001152320">
    <property type="component" value="Chromosome 18"/>
</dbReference>
<dbReference type="OrthoDB" id="420422at2759"/>
<keyword evidence="4" id="KW-1185">Reference proteome</keyword>
<protein>
    <submittedName>
        <fullName evidence="3">DNA repair protein XRCC2</fullName>
    </submittedName>
</protein>
<gene>
    <name evidence="3" type="ORF">HOLleu_35192</name>
</gene>
<dbReference type="InterPro" id="IPR027417">
    <property type="entry name" value="P-loop_NTPase"/>
</dbReference>
<comment type="caution">
    <text evidence="3">The sequence shown here is derived from an EMBL/GenBank/DDBJ whole genome shotgun (WGS) entry which is preliminary data.</text>
</comment>
<feature type="region of interest" description="Disordered" evidence="1">
    <location>
        <begin position="256"/>
        <end position="289"/>
    </location>
</feature>
<dbReference type="GO" id="GO:0033063">
    <property type="term" value="C:Rad51B-Rad51C-Rad51D-XRCC2 complex"/>
    <property type="evidence" value="ECO:0007669"/>
    <property type="project" value="InterPro"/>
</dbReference>
<dbReference type="CDD" id="cd19490">
    <property type="entry name" value="XRCC2"/>
    <property type="match status" value="1"/>
</dbReference>
<dbReference type="GO" id="GO:0005657">
    <property type="term" value="C:replication fork"/>
    <property type="evidence" value="ECO:0007669"/>
    <property type="project" value="InterPro"/>
</dbReference>
<sequence length="350" mass="38922">MNSMAGGSETGAQLFARLGSRPSLKALQNSLFGEVYPKPGDLIELSGESGTAKTEILMNITVSCILPLEWKTYKLGGIGTGVVFVDTQCQFSMLRVFSLLEKRVTRCIASSHSSKVHGKCSEQDIQTVDKIVNSKLEDDGHATDKVKEHSCPPTAEEIENFIKTCLEKLLIFRCNTSQQLLVTFHSLETLFANSLDISVLMVDNWSAFYWMDRASAGNHLSQVETIQQRMISSLEKLLRDYHITAFVAKRPLFKSSVKRDKGPPTSGPSPSLSSSNLQPDDPKPSNQDFVSKDWNRILSQKFQIQMSEQPISTISSEVNLQTLFVASRIFPKPVITKTFFVSEIGLNFLS</sequence>
<dbReference type="GO" id="GO:0005524">
    <property type="term" value="F:ATP binding"/>
    <property type="evidence" value="ECO:0007669"/>
    <property type="project" value="InterPro"/>
</dbReference>
<feature type="compositionally biased region" description="Low complexity" evidence="1">
    <location>
        <begin position="268"/>
        <end position="279"/>
    </location>
</feature>
<dbReference type="GO" id="GO:0000724">
    <property type="term" value="P:double-strand break repair via homologous recombination"/>
    <property type="evidence" value="ECO:0007669"/>
    <property type="project" value="InterPro"/>
</dbReference>
<dbReference type="PANTHER" id="PTHR46644">
    <property type="entry name" value="DNA REPAIR PROTEIN XRCC2"/>
    <property type="match status" value="1"/>
</dbReference>
<dbReference type="Gene3D" id="3.40.50.300">
    <property type="entry name" value="P-loop containing nucleotide triphosphate hydrolases"/>
    <property type="match status" value="1"/>
</dbReference>
<dbReference type="EMBL" id="JAIZAY010000018">
    <property type="protein sequence ID" value="KAJ8025084.1"/>
    <property type="molecule type" value="Genomic_DNA"/>
</dbReference>
<name>A0A9Q1BH76_HOLLE</name>
<dbReference type="SUPFAM" id="SSF52540">
    <property type="entry name" value="P-loop containing nucleoside triphosphate hydrolases"/>
    <property type="match status" value="1"/>
</dbReference>
<dbReference type="PROSITE" id="PS50162">
    <property type="entry name" value="RECA_2"/>
    <property type="match status" value="1"/>
</dbReference>
<evidence type="ECO:0000256" key="1">
    <source>
        <dbReference type="SAM" id="MobiDB-lite"/>
    </source>
</evidence>
<evidence type="ECO:0000313" key="3">
    <source>
        <dbReference type="EMBL" id="KAJ8025084.1"/>
    </source>
</evidence>
<organism evidence="3 4">
    <name type="scientific">Holothuria leucospilota</name>
    <name type="common">Black long sea cucumber</name>
    <name type="synonym">Mertensiothuria leucospilota</name>
    <dbReference type="NCBI Taxonomy" id="206669"/>
    <lineage>
        <taxon>Eukaryota</taxon>
        <taxon>Metazoa</taxon>
        <taxon>Echinodermata</taxon>
        <taxon>Eleutherozoa</taxon>
        <taxon>Echinozoa</taxon>
        <taxon>Holothuroidea</taxon>
        <taxon>Aspidochirotacea</taxon>
        <taxon>Aspidochirotida</taxon>
        <taxon>Holothuriidae</taxon>
        <taxon>Holothuria</taxon>
    </lineage>
</organism>
<feature type="domain" description="RecA family profile 1" evidence="2">
    <location>
        <begin position="16"/>
        <end position="257"/>
    </location>
</feature>
<evidence type="ECO:0000259" key="2">
    <source>
        <dbReference type="PROSITE" id="PS50162"/>
    </source>
</evidence>
<dbReference type="PANTHER" id="PTHR46644:SF2">
    <property type="entry name" value="DNA REPAIR PROTEIN XRCC2"/>
    <property type="match status" value="1"/>
</dbReference>
<dbReference type="GO" id="GO:0140664">
    <property type="term" value="F:ATP-dependent DNA damage sensor activity"/>
    <property type="evidence" value="ECO:0007669"/>
    <property type="project" value="InterPro"/>
</dbReference>
<dbReference type="GO" id="GO:0005813">
    <property type="term" value="C:centrosome"/>
    <property type="evidence" value="ECO:0007669"/>
    <property type="project" value="TreeGrafter"/>
</dbReference>
<proteinExistence type="predicted"/>
<dbReference type="GO" id="GO:0042148">
    <property type="term" value="P:DNA strand invasion"/>
    <property type="evidence" value="ECO:0007669"/>
    <property type="project" value="TreeGrafter"/>
</dbReference>